<dbReference type="GO" id="GO:0006629">
    <property type="term" value="P:lipid metabolic process"/>
    <property type="evidence" value="ECO:0007669"/>
    <property type="project" value="InterPro"/>
</dbReference>
<evidence type="ECO:0000313" key="3">
    <source>
        <dbReference type="EMBL" id="VDI22087.1"/>
    </source>
</evidence>
<dbReference type="Gene3D" id="3.40.50.1820">
    <property type="entry name" value="alpha/beta hydrolase"/>
    <property type="match status" value="1"/>
</dbReference>
<dbReference type="Pfam" id="PF01764">
    <property type="entry name" value="Lipase_3"/>
    <property type="match status" value="1"/>
</dbReference>
<dbReference type="OrthoDB" id="5960337at2759"/>
<keyword evidence="4" id="KW-1185">Reference proteome</keyword>
<evidence type="ECO:0000259" key="2">
    <source>
        <dbReference type="Pfam" id="PF01764"/>
    </source>
</evidence>
<accession>A0A8B6DPS9</accession>
<dbReference type="AlphaFoldDB" id="A0A8B6DPS9"/>
<organism evidence="3 4">
    <name type="scientific">Mytilus galloprovincialis</name>
    <name type="common">Mediterranean mussel</name>
    <dbReference type="NCBI Taxonomy" id="29158"/>
    <lineage>
        <taxon>Eukaryota</taxon>
        <taxon>Metazoa</taxon>
        <taxon>Spiralia</taxon>
        <taxon>Lophotrochozoa</taxon>
        <taxon>Mollusca</taxon>
        <taxon>Bivalvia</taxon>
        <taxon>Autobranchia</taxon>
        <taxon>Pteriomorphia</taxon>
        <taxon>Mytilida</taxon>
        <taxon>Mytiloidea</taxon>
        <taxon>Mytilidae</taxon>
        <taxon>Mytilinae</taxon>
        <taxon>Mytilus</taxon>
    </lineage>
</organism>
<gene>
    <name evidence="3" type="ORF">MGAL_10B080028</name>
</gene>
<evidence type="ECO:0000256" key="1">
    <source>
        <dbReference type="SAM" id="SignalP"/>
    </source>
</evidence>
<sequence length="236" mass="26486">MGLVCLLTLLLLLDKCVNGKTKCIEHTSKGCEYCVQQSSWISNCRWCELDHKCHATGSVPPYNPCNKNQVIKDIASCPKLGVVGDYDPHTSYNLLRLSTIPYADTQNGARRCLSSYEIYSYEIVEWIVSAGTGSGEVQKYFKQVHDKLFSCVEASMHDLLSNYPDYNIWITGHSLGGAVAPIASARLVYDGLINKDKMALYTFGIPRVGNRQYAIEHNKLVNNSWRVVHRNDPVPH</sequence>
<feature type="domain" description="Fungal lipase-type" evidence="2">
    <location>
        <begin position="131"/>
        <end position="236"/>
    </location>
</feature>
<feature type="chain" id="PRO_5032843716" description="Fungal lipase-type domain-containing protein" evidence="1">
    <location>
        <begin position="20"/>
        <end position="236"/>
    </location>
</feature>
<evidence type="ECO:0000313" key="4">
    <source>
        <dbReference type="Proteomes" id="UP000596742"/>
    </source>
</evidence>
<dbReference type="InterPro" id="IPR002921">
    <property type="entry name" value="Fungal_lipase-type"/>
</dbReference>
<dbReference type="PANTHER" id="PTHR45908">
    <property type="entry name" value="PROTEIN CBG11750-RELATED"/>
    <property type="match status" value="1"/>
</dbReference>
<dbReference type="EMBL" id="UYJE01003750">
    <property type="protein sequence ID" value="VDI22087.1"/>
    <property type="molecule type" value="Genomic_DNA"/>
</dbReference>
<proteinExistence type="predicted"/>
<protein>
    <recommendedName>
        <fullName evidence="2">Fungal lipase-type domain-containing protein</fullName>
    </recommendedName>
</protein>
<reference evidence="3" key="1">
    <citation type="submission" date="2018-11" db="EMBL/GenBank/DDBJ databases">
        <authorList>
            <person name="Alioto T."/>
            <person name="Alioto T."/>
        </authorList>
    </citation>
    <scope>NUCLEOTIDE SEQUENCE</scope>
</reference>
<keyword evidence="1" id="KW-0732">Signal</keyword>
<dbReference type="SUPFAM" id="SSF53474">
    <property type="entry name" value="alpha/beta-Hydrolases"/>
    <property type="match status" value="1"/>
</dbReference>
<feature type="signal peptide" evidence="1">
    <location>
        <begin position="1"/>
        <end position="19"/>
    </location>
</feature>
<name>A0A8B6DPS9_MYTGA</name>
<dbReference type="Proteomes" id="UP000596742">
    <property type="component" value="Unassembled WGS sequence"/>
</dbReference>
<comment type="caution">
    <text evidence="3">The sequence shown here is derived from an EMBL/GenBank/DDBJ whole genome shotgun (WGS) entry which is preliminary data.</text>
</comment>
<dbReference type="CDD" id="cd00519">
    <property type="entry name" value="Lipase_3"/>
    <property type="match status" value="1"/>
</dbReference>
<dbReference type="InterPro" id="IPR029058">
    <property type="entry name" value="AB_hydrolase_fold"/>
</dbReference>